<keyword evidence="1" id="KW-0472">Membrane</keyword>
<keyword evidence="1" id="KW-0812">Transmembrane</keyword>
<name>A0ABQ8P947_9CRYT</name>
<dbReference type="Proteomes" id="UP001071777">
    <property type="component" value="Unassembled WGS sequence"/>
</dbReference>
<protein>
    <submittedName>
        <fullName evidence="3">Signal peptide-containing protein</fullName>
    </submittedName>
</protein>
<reference evidence="3" key="1">
    <citation type="submission" date="2022-10" db="EMBL/GenBank/DDBJ databases">
        <title>Adaptive evolution leads to modifications in subtelomeric GC content in a zoonotic Cryptosporidium species.</title>
        <authorList>
            <person name="Li J."/>
            <person name="Feng Y."/>
            <person name="Xiao L."/>
        </authorList>
    </citation>
    <scope>NUCLEOTIDE SEQUENCE</scope>
    <source>
        <strain evidence="3">25894</strain>
    </source>
</reference>
<dbReference type="EMBL" id="JAPCXB010000077">
    <property type="protein sequence ID" value="KAJ1609786.1"/>
    <property type="molecule type" value="Genomic_DNA"/>
</dbReference>
<gene>
    <name evidence="3" type="ORF">OJ252_2099</name>
</gene>
<proteinExistence type="predicted"/>
<evidence type="ECO:0000313" key="3">
    <source>
        <dbReference type="EMBL" id="KAJ1609786.1"/>
    </source>
</evidence>
<evidence type="ECO:0000313" key="4">
    <source>
        <dbReference type="Proteomes" id="UP001071777"/>
    </source>
</evidence>
<organism evidence="3 4">
    <name type="scientific">Cryptosporidium canis</name>
    <dbReference type="NCBI Taxonomy" id="195482"/>
    <lineage>
        <taxon>Eukaryota</taxon>
        <taxon>Sar</taxon>
        <taxon>Alveolata</taxon>
        <taxon>Apicomplexa</taxon>
        <taxon>Conoidasida</taxon>
        <taxon>Coccidia</taxon>
        <taxon>Eucoccidiorida</taxon>
        <taxon>Eimeriorina</taxon>
        <taxon>Cryptosporidiidae</taxon>
        <taxon>Cryptosporidium</taxon>
    </lineage>
</organism>
<feature type="transmembrane region" description="Helical" evidence="1">
    <location>
        <begin position="1005"/>
        <end position="1027"/>
    </location>
</feature>
<feature type="transmembrane region" description="Helical" evidence="1">
    <location>
        <begin position="134"/>
        <end position="156"/>
    </location>
</feature>
<keyword evidence="2" id="KW-0732">Signal</keyword>
<feature type="transmembrane region" description="Helical" evidence="1">
    <location>
        <begin position="441"/>
        <end position="468"/>
    </location>
</feature>
<feature type="transmembrane region" description="Helical" evidence="1">
    <location>
        <begin position="394"/>
        <end position="420"/>
    </location>
</feature>
<feature type="signal peptide" evidence="2">
    <location>
        <begin position="1"/>
        <end position="22"/>
    </location>
</feature>
<keyword evidence="4" id="KW-1185">Reference proteome</keyword>
<feature type="chain" id="PRO_5046222800" evidence="2">
    <location>
        <begin position="23"/>
        <end position="1070"/>
    </location>
</feature>
<sequence length="1070" mass="120896">MIIRYFSFILFCIVLNFYRNEASVASIPWPVSTPYILTSLEMAQQVIEKSRITSLEDFVTENCMGPDIFQYNDPYYKKEMWEWFKSWHSDSSILAGIIFENAIIADSNGTHIDLKPLLSSYLDTLIWREITSCVIFGLSIFIFIVVSLGFVLCRILNDRVVSFEETSNGLWKIKWSIYILTSLLCALCLAYIVVSIVIIINFVAFSRSFSSSVCWLAVGAEALSNGNININTATGSFNVTEMSLKTNTTVPFIGSLPLYGLFQELGSIEAIIELFNETINYIGSAGFPTTLSRRLTDLVFVFTNASLISPTDVNWYIPAKEALKSSVLNAANSFLPVNETLFNSMAPILKRMISILNSVDTSSMSFSVTEYFEVFQKFISHILLFLNFSRTGSAAIFGVITALCSSSILVGIISIIFSILHIKLFLSGKNHIGFFQTRSALVAVAFIFLGLSTIISLISYSLTVAGTVGKDYCGWLVNDLFSQNGMNWISTVSPELGMIMGVCMYPLASYIKIKNSEVNSTENEYLMNRTRILKSYGLTHKYLEAFNQLQTDQTRDYNLIKEPFSNSSQLVSPFFFDKIKYFNSNESLLNESYVETPEIKNREMAKKDYISDLILANSDKIGSGTNSNDILLAEQFSHQEVVGLLNGLPINSSLSSLLFQILPPNFVDDMSKLVPEYLNIISTSQTIADQCFNYVNVTDYIKYSLMYFPDVERSSMEEQNVPVLVLITQSYKDEDWLIKSSIFSYTTYAALSSSPNAHVSTLMISQSLPFKTPGLQVLESIIYPFRIKYLVDHSENPSIKHGPSLNTSITGYSSYIENAFDPISSLLVETSSSEESLIISADTNIDHLNLNKYHKENKYFMDYPLSSFKNTLEWVKKSMKLYRYHFFCYPFSWLDIKSIRENPSFGNNSLYIKYYNHSCNYVEFQEYITSISYDYIINPTDVAAHEVERLNLILNERIRKMFGSALILNSIKSEAHNCGQVSVDFTNGIVTLCGMIGKTKDKLIVILNIITFIGYAISIIIGIIWVISLRYESRIADSIMEMEQSSNESIGNSEKDDHVNLKINSANIQY</sequence>
<accession>A0ABQ8P947</accession>
<comment type="caution">
    <text evidence="3">The sequence shown here is derived from an EMBL/GenBank/DDBJ whole genome shotgun (WGS) entry which is preliminary data.</text>
</comment>
<evidence type="ECO:0000256" key="1">
    <source>
        <dbReference type="SAM" id="Phobius"/>
    </source>
</evidence>
<evidence type="ECO:0000256" key="2">
    <source>
        <dbReference type="SAM" id="SignalP"/>
    </source>
</evidence>
<feature type="transmembrane region" description="Helical" evidence="1">
    <location>
        <begin position="177"/>
        <end position="204"/>
    </location>
</feature>
<keyword evidence="1" id="KW-1133">Transmembrane helix</keyword>